<feature type="transmembrane region" description="Helical" evidence="1">
    <location>
        <begin position="123"/>
        <end position="142"/>
    </location>
</feature>
<evidence type="ECO:0000256" key="1">
    <source>
        <dbReference type="SAM" id="Phobius"/>
    </source>
</evidence>
<feature type="transmembrane region" description="Helical" evidence="1">
    <location>
        <begin position="198"/>
        <end position="219"/>
    </location>
</feature>
<keyword evidence="1" id="KW-0812">Transmembrane</keyword>
<accession>A0A097R481</accession>
<feature type="transmembrane region" description="Helical" evidence="1">
    <location>
        <begin position="42"/>
        <end position="61"/>
    </location>
</feature>
<reference evidence="2 3" key="1">
    <citation type="journal article" date="2014" name="Gut Pathog.">
        <title>Gene clusters of Hafnia alvei strain FB1 important in survival and pathogenesis: a draft genome perspective.</title>
        <authorList>
            <person name="Tan J.Y."/>
            <person name="Yin W.F."/>
            <person name="Chan K.G."/>
        </authorList>
    </citation>
    <scope>NUCLEOTIDE SEQUENCE [LARGE SCALE GENOMIC DNA]</scope>
    <source>
        <strain evidence="2 3">FB1</strain>
    </source>
</reference>
<dbReference type="KEGG" id="hav:AT03_14800"/>
<keyword evidence="3" id="KW-1185">Reference proteome</keyword>
<dbReference type="RefSeq" id="WP_025797864.1">
    <property type="nucleotide sequence ID" value="NZ_CP009706.1"/>
</dbReference>
<feature type="transmembrane region" description="Helical" evidence="1">
    <location>
        <begin position="81"/>
        <end position="103"/>
    </location>
</feature>
<protein>
    <submittedName>
        <fullName evidence="2">Membrane protein</fullName>
    </submittedName>
</protein>
<proteinExistence type="predicted"/>
<evidence type="ECO:0000313" key="2">
    <source>
        <dbReference type="EMBL" id="AIU73533.1"/>
    </source>
</evidence>
<dbReference type="AlphaFoldDB" id="A0A097R481"/>
<organism evidence="2 3">
    <name type="scientific">Hafnia alvei FB1</name>
    <dbReference type="NCBI Taxonomy" id="1453496"/>
    <lineage>
        <taxon>Bacteria</taxon>
        <taxon>Pseudomonadati</taxon>
        <taxon>Pseudomonadota</taxon>
        <taxon>Gammaproteobacteria</taxon>
        <taxon>Enterobacterales</taxon>
        <taxon>Hafniaceae</taxon>
        <taxon>Hafnia</taxon>
    </lineage>
</organism>
<sequence length="220" mass="24906">MSFISIKHYLQVRPRLLFAILAGFLTYLFLPTHLTLTHRLLISWNIAAWFYLFLVWALMMFSGKKRIAEIARAQDESASQVLFLICMTCLVSISVIFLELGTLKNLSGMGKTMHLALTGSTLFVSWALLPTAFTMHYAHLFYRYSNASEKVLIFPGNTEKPEYWDFLYYSFTIAVACQTADVETGTTNIRRFTLLQSVLSFLFNLAILGLSVNIAAGLIS</sequence>
<dbReference type="eggNOG" id="COG4291">
    <property type="taxonomic scope" value="Bacteria"/>
</dbReference>
<dbReference type="InterPro" id="IPR009781">
    <property type="entry name" value="DUF1345"/>
</dbReference>
<keyword evidence="1" id="KW-1133">Transmembrane helix</keyword>
<dbReference type="PATRIC" id="fig|1453496.5.peg.3025"/>
<dbReference type="OrthoDB" id="64737at2"/>
<gene>
    <name evidence="2" type="ORF">AT03_14800</name>
</gene>
<feature type="transmembrane region" description="Helical" evidence="1">
    <location>
        <begin position="12"/>
        <end position="30"/>
    </location>
</feature>
<name>A0A097R481_HAFAL</name>
<evidence type="ECO:0000313" key="3">
    <source>
        <dbReference type="Proteomes" id="UP000029986"/>
    </source>
</evidence>
<dbReference type="EMBL" id="CP009706">
    <property type="protein sequence ID" value="AIU73533.1"/>
    <property type="molecule type" value="Genomic_DNA"/>
</dbReference>
<keyword evidence="1" id="KW-0472">Membrane</keyword>
<dbReference type="Proteomes" id="UP000029986">
    <property type="component" value="Chromosome"/>
</dbReference>
<dbReference type="HOGENOM" id="CLU_098677_1_0_6"/>
<dbReference type="Pfam" id="PF07077">
    <property type="entry name" value="DUF1345"/>
    <property type="match status" value="1"/>
</dbReference>